<feature type="region of interest" description="Disordered" evidence="1">
    <location>
        <begin position="100"/>
        <end position="119"/>
    </location>
</feature>
<protein>
    <submittedName>
        <fullName evidence="2">Regulatory protein, LacI</fullName>
    </submittedName>
</protein>
<dbReference type="EMBL" id="AECZ01000006">
    <property type="protein sequence ID" value="EFL52011.1"/>
    <property type="molecule type" value="Genomic_DNA"/>
</dbReference>
<name>E1JU81_SOLFR</name>
<comment type="caution">
    <text evidence="2">The sequence shown here is derived from an EMBL/GenBank/DDBJ whole genome shotgun (WGS) entry which is preliminary data.</text>
</comment>
<dbReference type="OrthoDB" id="5460170at2"/>
<dbReference type="Proteomes" id="UP000006250">
    <property type="component" value="Unassembled WGS sequence"/>
</dbReference>
<organism evidence="2 3">
    <name type="scientific">Solidesulfovibrio fructosivorans JJ]</name>
    <dbReference type="NCBI Taxonomy" id="596151"/>
    <lineage>
        <taxon>Bacteria</taxon>
        <taxon>Pseudomonadati</taxon>
        <taxon>Thermodesulfobacteriota</taxon>
        <taxon>Desulfovibrionia</taxon>
        <taxon>Desulfovibrionales</taxon>
        <taxon>Desulfovibrionaceae</taxon>
        <taxon>Solidesulfovibrio</taxon>
    </lineage>
</organism>
<evidence type="ECO:0000313" key="3">
    <source>
        <dbReference type="Proteomes" id="UP000006250"/>
    </source>
</evidence>
<accession>E1JU81</accession>
<feature type="compositionally biased region" description="Basic and acidic residues" evidence="1">
    <location>
        <begin position="106"/>
        <end position="119"/>
    </location>
</feature>
<gene>
    <name evidence="2" type="ORF">DesfrDRAFT_1180</name>
</gene>
<dbReference type="STRING" id="596151.DesfrDRAFT_1180"/>
<evidence type="ECO:0000256" key="1">
    <source>
        <dbReference type="SAM" id="MobiDB-lite"/>
    </source>
</evidence>
<evidence type="ECO:0000313" key="2">
    <source>
        <dbReference type="EMBL" id="EFL52011.1"/>
    </source>
</evidence>
<dbReference type="eggNOG" id="ENOG50334F4">
    <property type="taxonomic scope" value="Bacteria"/>
</dbReference>
<proteinExistence type="predicted"/>
<reference evidence="2 3" key="1">
    <citation type="submission" date="2010-08" db="EMBL/GenBank/DDBJ databases">
        <title>The draft genome of Desulfovibrio fructosovorans JJ.</title>
        <authorList>
            <consortium name="US DOE Joint Genome Institute (JGI-PGF)"/>
            <person name="Lucas S."/>
            <person name="Copeland A."/>
            <person name="Lapidus A."/>
            <person name="Cheng J.-F."/>
            <person name="Bruce D."/>
            <person name="Goodwin L."/>
            <person name="Pitluck S."/>
            <person name="Land M.L."/>
            <person name="Hauser L."/>
            <person name="Chang Y.-J."/>
            <person name="Jeffries C."/>
            <person name="Wall J.D."/>
            <person name="Stahl D.A."/>
            <person name="Arkin A.P."/>
            <person name="Dehal P."/>
            <person name="Stolyar S.M."/>
            <person name="Hazen T.C."/>
            <person name="Woyke T.J."/>
        </authorList>
    </citation>
    <scope>NUCLEOTIDE SEQUENCE [LARGE SCALE GENOMIC DNA]</scope>
    <source>
        <strain evidence="2 3">JJ</strain>
    </source>
</reference>
<keyword evidence="3" id="KW-1185">Reference proteome</keyword>
<dbReference type="AlphaFoldDB" id="E1JU81"/>
<dbReference type="RefSeq" id="WP_005992028.1">
    <property type="nucleotide sequence ID" value="NZ_AECZ01000006.1"/>
</dbReference>
<sequence length="119" mass="12577">MSADWLALLAAEAARTSIAATGRRLGYSRTSISLALAGKYPGGTDKLSAKVLAILGHRVCPHLGREVTPGECADNGDRMPTSSPAALRLWRACQTCPHRVAPKTNVNDRPRAAGKEQTA</sequence>